<feature type="active site" evidence="5">
    <location>
        <position position="209"/>
    </location>
</feature>
<dbReference type="InterPro" id="IPR036291">
    <property type="entry name" value="NAD(P)-bd_dom_sf"/>
</dbReference>
<comment type="similarity">
    <text evidence="5">Belongs to the D-isomer specific 2-hydroxyacid dehydrogenase family. PdxB subfamily.</text>
</comment>
<dbReference type="Pfam" id="PF11890">
    <property type="entry name" value="DUF3410"/>
    <property type="match status" value="1"/>
</dbReference>
<dbReference type="InterPro" id="IPR038251">
    <property type="entry name" value="PdxB_dimer_sf"/>
</dbReference>
<evidence type="ECO:0000256" key="3">
    <source>
        <dbReference type="ARBA" id="ARBA00023027"/>
    </source>
</evidence>
<comment type="pathway">
    <text evidence="5">Cofactor biosynthesis; pyridoxine 5'-phosphate biosynthesis; pyridoxine 5'-phosphate from D-erythrose 4-phosphate: step 2/5.</text>
</comment>
<dbReference type="SUPFAM" id="SSF51735">
    <property type="entry name" value="NAD(P)-binding Rossmann-fold domains"/>
    <property type="match status" value="1"/>
</dbReference>
<gene>
    <name evidence="5" type="primary">pdxB</name>
    <name evidence="9" type="ORF">CWI73_10750</name>
</gene>
<dbReference type="EC" id="1.1.1.290" evidence="5"/>
<dbReference type="InterPro" id="IPR006140">
    <property type="entry name" value="D-isomer_DH_NAD-bd"/>
</dbReference>
<proteinExistence type="inferred from homology"/>
<keyword evidence="3 5" id="KW-0520">NAD</keyword>
<dbReference type="Gene3D" id="3.40.50.720">
    <property type="entry name" value="NAD(P)-binding Rossmann-like Domain"/>
    <property type="match status" value="2"/>
</dbReference>
<evidence type="ECO:0000259" key="6">
    <source>
        <dbReference type="Pfam" id="PF00389"/>
    </source>
</evidence>
<dbReference type="UniPathway" id="UPA00244">
    <property type="reaction ID" value="UER00310"/>
</dbReference>
<comment type="subunit">
    <text evidence="5">Homodimer.</text>
</comment>
<dbReference type="GO" id="GO:0051287">
    <property type="term" value="F:NAD binding"/>
    <property type="evidence" value="ECO:0007669"/>
    <property type="project" value="InterPro"/>
</dbReference>
<dbReference type="GO" id="GO:0008615">
    <property type="term" value="P:pyridoxine biosynthetic process"/>
    <property type="evidence" value="ECO:0007669"/>
    <property type="project" value="UniProtKB-UniRule"/>
</dbReference>
<dbReference type="InterPro" id="IPR006139">
    <property type="entry name" value="D-isomer_2_OHA_DH_cat_dom"/>
</dbReference>
<comment type="caution">
    <text evidence="9">The sequence shown here is derived from an EMBL/GenBank/DDBJ whole genome shotgun (WGS) entry which is preliminary data.</text>
</comment>
<accession>A0A432YN20</accession>
<name>A0A432YN20_9GAMM</name>
<feature type="binding site" evidence="5">
    <location>
        <position position="45"/>
    </location>
    <ligand>
        <name>substrate</name>
    </ligand>
</feature>
<keyword evidence="2 5" id="KW-0560">Oxidoreductase</keyword>
<feature type="domain" description="D-isomer specific 2-hydroxyacid dehydrogenase catalytic" evidence="6">
    <location>
        <begin position="32"/>
        <end position="277"/>
    </location>
</feature>
<feature type="binding site" evidence="5">
    <location>
        <position position="258"/>
    </location>
    <ligand>
        <name>NAD(+)</name>
        <dbReference type="ChEBI" id="CHEBI:57540"/>
    </ligand>
</feature>
<dbReference type="Pfam" id="PF02826">
    <property type="entry name" value="2-Hacid_dh_C"/>
    <property type="match status" value="1"/>
</dbReference>
<evidence type="ECO:0000256" key="4">
    <source>
        <dbReference type="ARBA" id="ARBA00023096"/>
    </source>
</evidence>
<feature type="active site" evidence="5">
    <location>
        <position position="238"/>
    </location>
</feature>
<evidence type="ECO:0000313" key="9">
    <source>
        <dbReference type="EMBL" id="RUO62387.1"/>
    </source>
</evidence>
<feature type="binding site" evidence="5">
    <location>
        <begin position="207"/>
        <end position="209"/>
    </location>
    <ligand>
        <name>NAD(+)</name>
        <dbReference type="ChEBI" id="CHEBI:57540"/>
    </ligand>
</feature>
<sequence>MNIVADRNIPALSTLLSGAGNLRFFSEREPPQKLLANADALLVRSITQVNKELLGKAPKLTFVASATIGTEHIDSQALAEKGIAFAHAPGANAASVGEYVLCAVLQWLNRQHIDSLADLDVAIVGAGHTGQAAGQRLQALGMNVHYYDPPLSKKGEKAVHDHWQRVITADIISCHVPLMRGGEYPTHHLFEHTALQSLHENQLLINASRGSVIDNVALLERAQQGERPFIVLDVWEGEPEVLKPLVDYVDIATPHIAGHSLEGKVGGAIMVANALLQHFRLETNYDKGAVLPSPSWPTIDAEQLWPISSLLSWVRQHYDIMEDDALFRRHAQTNEGFDNLRKKYRKESPRREFINQGVTCHNSEQYIQFLQLGFRARQVNR</sequence>
<keyword evidence="4 5" id="KW-0664">Pyridoxine biosynthesis</keyword>
<dbReference type="PANTHER" id="PTHR42938">
    <property type="entry name" value="FORMATE DEHYDROGENASE 1"/>
    <property type="match status" value="1"/>
</dbReference>
<dbReference type="GO" id="GO:0046983">
    <property type="term" value="F:protein dimerization activity"/>
    <property type="evidence" value="ECO:0007669"/>
    <property type="project" value="InterPro"/>
</dbReference>
<dbReference type="RefSeq" id="WP_126752775.1">
    <property type="nucleotide sequence ID" value="NZ_JBHUMT010000016.1"/>
</dbReference>
<comment type="subcellular location">
    <subcellularLocation>
        <location evidence="5">Cytoplasm</location>
    </subcellularLocation>
</comment>
<keyword evidence="1 5" id="KW-0963">Cytoplasm</keyword>
<evidence type="ECO:0000313" key="10">
    <source>
        <dbReference type="Proteomes" id="UP000288361"/>
    </source>
</evidence>
<evidence type="ECO:0000259" key="8">
    <source>
        <dbReference type="Pfam" id="PF11890"/>
    </source>
</evidence>
<dbReference type="GO" id="GO:0005829">
    <property type="term" value="C:cytosol"/>
    <property type="evidence" value="ECO:0007669"/>
    <property type="project" value="TreeGrafter"/>
</dbReference>
<dbReference type="CDD" id="cd12158">
    <property type="entry name" value="ErythrP_dh"/>
    <property type="match status" value="1"/>
</dbReference>
<comment type="caution">
    <text evidence="5">Lacks conserved residue(s) required for the propagation of feature annotation.</text>
</comment>
<feature type="domain" description="D-isomer specific 2-hydroxyacid dehydrogenase NAD-binding" evidence="7">
    <location>
        <begin position="107"/>
        <end position="257"/>
    </location>
</feature>
<feature type="binding site" evidence="5">
    <location>
        <position position="148"/>
    </location>
    <ligand>
        <name>NAD(+)</name>
        <dbReference type="ChEBI" id="CHEBI:57540"/>
    </ligand>
</feature>
<dbReference type="PROSITE" id="PS00671">
    <property type="entry name" value="D_2_HYDROXYACID_DH_3"/>
    <property type="match status" value="1"/>
</dbReference>
<dbReference type="InterPro" id="IPR024531">
    <property type="entry name" value="Erythronate-4-P_DHase_dimer"/>
</dbReference>
<dbReference type="InterPro" id="IPR029753">
    <property type="entry name" value="D-isomer_DH_CS"/>
</dbReference>
<protein>
    <recommendedName>
        <fullName evidence="5">Erythronate-4-phosphate dehydrogenase</fullName>
        <ecNumber evidence="5">1.1.1.290</ecNumber>
    </recommendedName>
</protein>
<dbReference type="InterPro" id="IPR020921">
    <property type="entry name" value="Erythronate-4-P_DHase"/>
</dbReference>
<dbReference type="GO" id="GO:0033711">
    <property type="term" value="F:4-phosphoerythronate dehydrogenase activity"/>
    <property type="evidence" value="ECO:0007669"/>
    <property type="project" value="UniProtKB-EC"/>
</dbReference>
<dbReference type="PANTHER" id="PTHR42938:SF9">
    <property type="entry name" value="FORMATE DEHYDROGENASE 1"/>
    <property type="match status" value="1"/>
</dbReference>
<dbReference type="Proteomes" id="UP000288361">
    <property type="component" value="Unassembled WGS sequence"/>
</dbReference>
<evidence type="ECO:0000256" key="2">
    <source>
        <dbReference type="ARBA" id="ARBA00023002"/>
    </source>
</evidence>
<dbReference type="Pfam" id="PF00389">
    <property type="entry name" value="2-Hacid_dh"/>
    <property type="match status" value="1"/>
</dbReference>
<dbReference type="EMBL" id="PIQA01000012">
    <property type="protein sequence ID" value="RUO62387.1"/>
    <property type="molecule type" value="Genomic_DNA"/>
</dbReference>
<dbReference type="SUPFAM" id="SSF52283">
    <property type="entry name" value="Formate/glycerate dehydrogenase catalytic domain-like"/>
    <property type="match status" value="1"/>
</dbReference>
<feature type="binding site" evidence="5">
    <location>
        <position position="67"/>
    </location>
    <ligand>
        <name>substrate</name>
    </ligand>
</feature>
<evidence type="ECO:0000256" key="5">
    <source>
        <dbReference type="HAMAP-Rule" id="MF_01825"/>
    </source>
</evidence>
<evidence type="ECO:0000259" key="7">
    <source>
        <dbReference type="Pfam" id="PF02826"/>
    </source>
</evidence>
<feature type="active site" description="Proton donor" evidence="5">
    <location>
        <position position="255"/>
    </location>
</feature>
<dbReference type="Gene3D" id="3.30.1370.170">
    <property type="match status" value="1"/>
</dbReference>
<dbReference type="AlphaFoldDB" id="A0A432YN20"/>
<dbReference type="GO" id="GO:0036001">
    <property type="term" value="P:'de novo' pyridoxal 5'-phosphate biosynthetic process"/>
    <property type="evidence" value="ECO:0007669"/>
    <property type="project" value="TreeGrafter"/>
</dbReference>
<evidence type="ECO:0000256" key="1">
    <source>
        <dbReference type="ARBA" id="ARBA00022490"/>
    </source>
</evidence>
<dbReference type="HAMAP" id="MF_01825">
    <property type="entry name" value="PdxB"/>
    <property type="match status" value="1"/>
</dbReference>
<comment type="catalytic activity">
    <reaction evidence="5">
        <text>4-phospho-D-erythronate + NAD(+) = (R)-3-hydroxy-2-oxo-4-phosphooxybutanoate + NADH + H(+)</text>
        <dbReference type="Rhea" id="RHEA:18829"/>
        <dbReference type="ChEBI" id="CHEBI:15378"/>
        <dbReference type="ChEBI" id="CHEBI:57540"/>
        <dbReference type="ChEBI" id="CHEBI:57945"/>
        <dbReference type="ChEBI" id="CHEBI:58538"/>
        <dbReference type="ChEBI" id="CHEBI:58766"/>
        <dbReference type="EC" id="1.1.1.290"/>
    </reaction>
</comment>
<comment type="function">
    <text evidence="5">Catalyzes the oxidation of erythronate-4-phosphate to 3-hydroxy-2-oxo-4-phosphonooxybutanoate.</text>
</comment>
<feature type="binding site" evidence="5">
    <location>
        <position position="233"/>
    </location>
    <ligand>
        <name>NAD(+)</name>
        <dbReference type="ChEBI" id="CHEBI:57540"/>
    </ligand>
</feature>
<feature type="domain" description="Erythronate-4-phosphate dehydrogenase dimerisation" evidence="8">
    <location>
        <begin position="290"/>
        <end position="373"/>
    </location>
</feature>
<organism evidence="9 10">
    <name type="scientific">Idiomarina piscisalsi</name>
    <dbReference type="NCBI Taxonomy" id="1096243"/>
    <lineage>
        <taxon>Bacteria</taxon>
        <taxon>Pseudomonadati</taxon>
        <taxon>Pseudomonadota</taxon>
        <taxon>Gammaproteobacteria</taxon>
        <taxon>Alteromonadales</taxon>
        <taxon>Idiomarinaceae</taxon>
        <taxon>Idiomarina</taxon>
    </lineage>
</organism>
<reference evidence="9 10" key="1">
    <citation type="journal article" date="2011" name="Front. Microbiol.">
        <title>Genomic signatures of strain selection and enhancement in Bacillus atrophaeus var. globigii, a historical biowarfare simulant.</title>
        <authorList>
            <person name="Gibbons H.S."/>
            <person name="Broomall S.M."/>
            <person name="McNew L.A."/>
            <person name="Daligault H."/>
            <person name="Chapman C."/>
            <person name="Bruce D."/>
            <person name="Karavis M."/>
            <person name="Krepps M."/>
            <person name="McGregor P.A."/>
            <person name="Hong C."/>
            <person name="Park K.H."/>
            <person name="Akmal A."/>
            <person name="Feldman A."/>
            <person name="Lin J.S."/>
            <person name="Chang W.E."/>
            <person name="Higgs B.W."/>
            <person name="Demirev P."/>
            <person name="Lindquist J."/>
            <person name="Liem A."/>
            <person name="Fochler E."/>
            <person name="Read T.D."/>
            <person name="Tapia R."/>
            <person name="Johnson S."/>
            <person name="Bishop-Lilly K.A."/>
            <person name="Detter C."/>
            <person name="Han C."/>
            <person name="Sozhamannan S."/>
            <person name="Rosenzweig C.N."/>
            <person name="Skowronski E.W."/>
        </authorList>
    </citation>
    <scope>NUCLEOTIDE SEQUENCE [LARGE SCALE GENOMIC DNA]</scope>
    <source>
        <strain evidence="9 10">TPS4-2</strain>
    </source>
</reference>